<sequence length="242" mass="27906">MPCRCTQPNGNIPCASVEDSSSEKTKKSQQIALNDSDVALYRREREIPRYLLAIASKFLEYDFHCQPVITHLVWDGRAPQPGLHIRPHAANLEQFLAQVYEDSGSSELAFWWALLIIDNLQDFQSRMSKYSGQAIFFPAFIAAYNGILVRQHTKPALSLRDWVPIGQGLFSEAMIQSYHFSICQATAYGCNFPTHPQQKQRFEIFIQTMELQLTREADMVKQEFDTFRHRLAVGEFDRILFH</sequence>
<protein>
    <submittedName>
        <fullName evidence="1">Uncharacterized protein</fullName>
    </submittedName>
</protein>
<name>A0A0D7ANL7_9AGAR</name>
<dbReference type="AlphaFoldDB" id="A0A0D7ANL7"/>
<gene>
    <name evidence="1" type="ORF">FISHEDRAFT_55277</name>
</gene>
<accession>A0A0D7ANL7</accession>
<proteinExistence type="predicted"/>
<organism evidence="1 2">
    <name type="scientific">Fistulina hepatica ATCC 64428</name>
    <dbReference type="NCBI Taxonomy" id="1128425"/>
    <lineage>
        <taxon>Eukaryota</taxon>
        <taxon>Fungi</taxon>
        <taxon>Dikarya</taxon>
        <taxon>Basidiomycota</taxon>
        <taxon>Agaricomycotina</taxon>
        <taxon>Agaricomycetes</taxon>
        <taxon>Agaricomycetidae</taxon>
        <taxon>Agaricales</taxon>
        <taxon>Fistulinaceae</taxon>
        <taxon>Fistulina</taxon>
    </lineage>
</organism>
<keyword evidence="2" id="KW-1185">Reference proteome</keyword>
<dbReference type="Proteomes" id="UP000054144">
    <property type="component" value="Unassembled WGS sequence"/>
</dbReference>
<dbReference type="EMBL" id="KN881627">
    <property type="protein sequence ID" value="KIY53177.1"/>
    <property type="molecule type" value="Genomic_DNA"/>
</dbReference>
<reference evidence="1 2" key="1">
    <citation type="journal article" date="2015" name="Fungal Genet. Biol.">
        <title>Evolution of novel wood decay mechanisms in Agaricales revealed by the genome sequences of Fistulina hepatica and Cylindrobasidium torrendii.</title>
        <authorList>
            <person name="Floudas D."/>
            <person name="Held B.W."/>
            <person name="Riley R."/>
            <person name="Nagy L.G."/>
            <person name="Koehler G."/>
            <person name="Ransdell A.S."/>
            <person name="Younus H."/>
            <person name="Chow J."/>
            <person name="Chiniquy J."/>
            <person name="Lipzen A."/>
            <person name="Tritt A."/>
            <person name="Sun H."/>
            <person name="Haridas S."/>
            <person name="LaButti K."/>
            <person name="Ohm R.A."/>
            <person name="Kues U."/>
            <person name="Blanchette R.A."/>
            <person name="Grigoriev I.V."/>
            <person name="Minto R.E."/>
            <person name="Hibbett D.S."/>
        </authorList>
    </citation>
    <scope>NUCLEOTIDE SEQUENCE [LARGE SCALE GENOMIC DNA]</scope>
    <source>
        <strain evidence="1 2">ATCC 64428</strain>
    </source>
</reference>
<evidence type="ECO:0000313" key="1">
    <source>
        <dbReference type="EMBL" id="KIY53177.1"/>
    </source>
</evidence>
<evidence type="ECO:0000313" key="2">
    <source>
        <dbReference type="Proteomes" id="UP000054144"/>
    </source>
</evidence>